<evidence type="ECO:0000256" key="10">
    <source>
        <dbReference type="SAM" id="Phobius"/>
    </source>
</evidence>
<evidence type="ECO:0000313" key="13">
    <source>
        <dbReference type="WBParaSite" id="PSAMB.scaffold230size63538.g3755.t1"/>
    </source>
</evidence>
<evidence type="ECO:0000256" key="9">
    <source>
        <dbReference type="SAM" id="MobiDB-lite"/>
    </source>
</evidence>
<feature type="transmembrane region" description="Helical" evidence="10">
    <location>
        <begin position="111"/>
        <end position="134"/>
    </location>
</feature>
<keyword evidence="2" id="KW-1003">Cell membrane</keyword>
<dbReference type="WBParaSite" id="PSAMB.scaffold230size63538.g3755.t1">
    <property type="protein sequence ID" value="PSAMB.scaffold230size63538.g3755.t1"/>
    <property type="gene ID" value="PSAMB.scaffold230size63538.g3755"/>
</dbReference>
<keyword evidence="5" id="KW-0297">G-protein coupled receptor</keyword>
<keyword evidence="7" id="KW-0675">Receptor</keyword>
<evidence type="ECO:0000256" key="8">
    <source>
        <dbReference type="ARBA" id="ARBA00023224"/>
    </source>
</evidence>
<keyword evidence="3 10" id="KW-0812">Transmembrane</keyword>
<evidence type="ECO:0000256" key="3">
    <source>
        <dbReference type="ARBA" id="ARBA00022692"/>
    </source>
</evidence>
<evidence type="ECO:0000256" key="5">
    <source>
        <dbReference type="ARBA" id="ARBA00023040"/>
    </source>
</evidence>
<dbReference type="Gene3D" id="1.20.1070.10">
    <property type="entry name" value="Rhodopsin 7-helix transmembrane proteins"/>
    <property type="match status" value="3"/>
</dbReference>
<comment type="subcellular location">
    <subcellularLocation>
        <location evidence="1">Cell membrane</location>
        <topology evidence="1">Multi-pass membrane protein</topology>
    </subcellularLocation>
</comment>
<feature type="transmembrane region" description="Helical" evidence="10">
    <location>
        <begin position="141"/>
        <end position="159"/>
    </location>
</feature>
<evidence type="ECO:0000256" key="6">
    <source>
        <dbReference type="ARBA" id="ARBA00023136"/>
    </source>
</evidence>
<feature type="transmembrane region" description="Helical" evidence="10">
    <location>
        <begin position="457"/>
        <end position="480"/>
    </location>
</feature>
<evidence type="ECO:0000256" key="2">
    <source>
        <dbReference type="ARBA" id="ARBA00022475"/>
    </source>
</evidence>
<dbReference type="GO" id="GO:0005886">
    <property type="term" value="C:plasma membrane"/>
    <property type="evidence" value="ECO:0007669"/>
    <property type="project" value="UniProtKB-SubCell"/>
</dbReference>
<feature type="region of interest" description="Disordered" evidence="9">
    <location>
        <begin position="336"/>
        <end position="358"/>
    </location>
</feature>
<keyword evidence="6 10" id="KW-0472">Membrane</keyword>
<accession>A0A914VQR2</accession>
<dbReference type="AlphaFoldDB" id="A0A914VQR2"/>
<feature type="compositionally biased region" description="Polar residues" evidence="9">
    <location>
        <begin position="343"/>
        <end position="358"/>
    </location>
</feature>
<evidence type="ECO:0000256" key="4">
    <source>
        <dbReference type="ARBA" id="ARBA00022989"/>
    </source>
</evidence>
<dbReference type="PANTHER" id="PTHR24248:SF189">
    <property type="entry name" value="ALPHA2-ADRENERGIC-LIKE OCTOPAMINE RECEPTOR, ISOFORM B"/>
    <property type="match status" value="1"/>
</dbReference>
<dbReference type="InterPro" id="IPR000276">
    <property type="entry name" value="GPCR_Rhodpsn"/>
</dbReference>
<proteinExistence type="predicted"/>
<keyword evidence="4 10" id="KW-1133">Transmembrane helix</keyword>
<evidence type="ECO:0000313" key="12">
    <source>
        <dbReference type="Proteomes" id="UP000887566"/>
    </source>
</evidence>
<feature type="region of interest" description="Disordered" evidence="9">
    <location>
        <begin position="288"/>
        <end position="313"/>
    </location>
</feature>
<evidence type="ECO:0000256" key="7">
    <source>
        <dbReference type="ARBA" id="ARBA00023170"/>
    </source>
</evidence>
<organism evidence="12 13">
    <name type="scientific">Plectus sambesii</name>
    <dbReference type="NCBI Taxonomy" id="2011161"/>
    <lineage>
        <taxon>Eukaryota</taxon>
        <taxon>Metazoa</taxon>
        <taxon>Ecdysozoa</taxon>
        <taxon>Nematoda</taxon>
        <taxon>Chromadorea</taxon>
        <taxon>Plectida</taxon>
        <taxon>Plectina</taxon>
        <taxon>Plectoidea</taxon>
        <taxon>Plectidae</taxon>
        <taxon>Plectus</taxon>
    </lineage>
</organism>
<keyword evidence="8" id="KW-0807">Transducer</keyword>
<protein>
    <submittedName>
        <fullName evidence="13">G-protein coupled receptors family 1 profile domain-containing protein</fullName>
    </submittedName>
</protein>
<feature type="transmembrane region" description="Helical" evidence="10">
    <location>
        <begin position="179"/>
        <end position="202"/>
    </location>
</feature>
<evidence type="ECO:0000259" key="11">
    <source>
        <dbReference type="PROSITE" id="PS50262"/>
    </source>
</evidence>
<feature type="compositionally biased region" description="Basic and acidic residues" evidence="9">
    <location>
        <begin position="296"/>
        <end position="305"/>
    </location>
</feature>
<feature type="transmembrane region" description="Helical" evidence="10">
    <location>
        <begin position="71"/>
        <end position="99"/>
    </location>
</feature>
<dbReference type="PROSITE" id="PS50262">
    <property type="entry name" value="G_PROTEIN_RECEP_F1_2"/>
    <property type="match status" value="1"/>
</dbReference>
<evidence type="ECO:0000256" key="1">
    <source>
        <dbReference type="ARBA" id="ARBA00004651"/>
    </source>
</evidence>
<feature type="domain" description="G-protein coupled receptors family 1 profile" evidence="11">
    <location>
        <begin position="91"/>
        <end position="477"/>
    </location>
</feature>
<keyword evidence="12" id="KW-1185">Reference proteome</keyword>
<dbReference type="PANTHER" id="PTHR24248">
    <property type="entry name" value="ADRENERGIC RECEPTOR-RELATED G-PROTEIN COUPLED RECEPTOR"/>
    <property type="match status" value="1"/>
</dbReference>
<dbReference type="SUPFAM" id="SSF81321">
    <property type="entry name" value="Family A G protein-coupled receptor-like"/>
    <property type="match status" value="1"/>
</dbReference>
<sequence>MAAAVCALGGDATVRLPQSRCRLIFIGFCRERFSSHALPPDRLCDSDGAETMNDTFFNCSSLALWPSCFTAIGAIAAILPIICLIIVIVGGNFLVVLAVKNEPKLRRQRQNWLIVSLALADMLVGLLVMPLTLAYEIIGEWWFGVSWLVSLFICLPPLFGWRPRREPNQCTLSNEIGYVLYSAFGSFYIPVAILVLVYARIFDITKKHCRQRLKETERADKTLAQLGRLGSCSSNGARQASRASSSMTAVSSPPQKLSVARVLSQEAAETAKQSTDCKFVSVGRPSVTQIYPSPPAEKRRNDSKRSIGMPSPLPVVDAQRSVRRQSSVGFILPATTIPAPYQDSPSSDQPTTCNQSNRSSVASVAQLDQRNNMVIVQKLSFDVTERSQMLAEGLAKRPSAARASIPQHMNERRRRLKAKERQATLLLGLILTAFIASWLPFFAMYVLGAIGYSAPELFFKVFFWLGYCNSGINPIIYTLFNREFKRALCKQLTRRKSSRFQCLPFR</sequence>
<name>A0A914VQR2_9BILA</name>
<feature type="transmembrane region" description="Helical" evidence="10">
    <location>
        <begin position="423"/>
        <end position="445"/>
    </location>
</feature>
<dbReference type="Pfam" id="PF00001">
    <property type="entry name" value="7tm_1"/>
    <property type="match status" value="1"/>
</dbReference>
<reference evidence="13" key="1">
    <citation type="submission" date="2022-11" db="UniProtKB">
        <authorList>
            <consortium name="WormBaseParasite"/>
        </authorList>
    </citation>
    <scope>IDENTIFICATION</scope>
</reference>
<dbReference type="Proteomes" id="UP000887566">
    <property type="component" value="Unplaced"/>
</dbReference>
<dbReference type="GO" id="GO:0004930">
    <property type="term" value="F:G protein-coupled receptor activity"/>
    <property type="evidence" value="ECO:0007669"/>
    <property type="project" value="UniProtKB-KW"/>
</dbReference>
<dbReference type="PRINTS" id="PR00237">
    <property type="entry name" value="GPCRRHODOPSN"/>
</dbReference>
<dbReference type="InterPro" id="IPR017452">
    <property type="entry name" value="GPCR_Rhodpsn_7TM"/>
</dbReference>